<comment type="caution">
    <text evidence="2">The sequence shown here is derived from an EMBL/GenBank/DDBJ whole genome shotgun (WGS) entry which is preliminary data.</text>
</comment>
<organism evidence="2 3">
    <name type="scientific">Alkalicoccobacillus plakortidis</name>
    <dbReference type="NCBI Taxonomy" id="444060"/>
    <lineage>
        <taxon>Bacteria</taxon>
        <taxon>Bacillati</taxon>
        <taxon>Bacillota</taxon>
        <taxon>Bacilli</taxon>
        <taxon>Bacillales</taxon>
        <taxon>Bacillaceae</taxon>
        <taxon>Alkalicoccobacillus</taxon>
    </lineage>
</organism>
<keyword evidence="1" id="KW-1133">Transmembrane helix</keyword>
<protein>
    <submittedName>
        <fullName evidence="2">Uncharacterized protein</fullName>
    </submittedName>
</protein>
<feature type="transmembrane region" description="Helical" evidence="1">
    <location>
        <begin position="35"/>
        <end position="59"/>
    </location>
</feature>
<dbReference type="EMBL" id="JAMQJY010000002">
    <property type="protein sequence ID" value="MCM2676857.1"/>
    <property type="molecule type" value="Genomic_DNA"/>
</dbReference>
<keyword evidence="1" id="KW-0812">Transmembrane</keyword>
<gene>
    <name evidence="2" type="ORF">NDM98_16335</name>
</gene>
<evidence type="ECO:0000256" key="1">
    <source>
        <dbReference type="SAM" id="Phobius"/>
    </source>
</evidence>
<accession>A0ABT0XNN1</accession>
<dbReference type="Proteomes" id="UP001203665">
    <property type="component" value="Unassembled WGS sequence"/>
</dbReference>
<reference evidence="2" key="1">
    <citation type="submission" date="2022-06" db="EMBL/GenBank/DDBJ databases">
        <title>Alkalicoccobacillus porphyridii sp. nov., isolated from a marine red alga, Porphyridium purpureum and reclassification of Shouchella plakortidis and Shouchella gibsonii as Alkalicoccobacillus plakortidis comb. nov. and Alkalicoccobacillus gibsonii comb. nov.</title>
        <authorList>
            <person name="Kim K.H."/>
            <person name="Lee J.K."/>
            <person name="Han D.M."/>
            <person name="Baek J.H."/>
            <person name="Jeon C.O."/>
        </authorList>
    </citation>
    <scope>NUCLEOTIDE SEQUENCE</scope>
    <source>
        <strain evidence="2">DSM 19153</strain>
    </source>
</reference>
<proteinExistence type="predicted"/>
<sequence>MTKQKVGRASGIVSLICIAVSVIYFFFSRGPEADVYLMIAVGGISSIAGLILAIVSAFLMKRYVYLIVGLLGNGTILVFSFFLLLAMGISEP</sequence>
<feature type="transmembrane region" description="Helical" evidence="1">
    <location>
        <begin position="12"/>
        <end position="29"/>
    </location>
</feature>
<evidence type="ECO:0000313" key="3">
    <source>
        <dbReference type="Proteomes" id="UP001203665"/>
    </source>
</evidence>
<feature type="transmembrane region" description="Helical" evidence="1">
    <location>
        <begin position="66"/>
        <end position="89"/>
    </location>
</feature>
<dbReference type="RefSeq" id="WP_251609992.1">
    <property type="nucleotide sequence ID" value="NZ_JAMQJY010000002.1"/>
</dbReference>
<keyword evidence="1" id="KW-0472">Membrane</keyword>
<evidence type="ECO:0000313" key="2">
    <source>
        <dbReference type="EMBL" id="MCM2676857.1"/>
    </source>
</evidence>
<keyword evidence="3" id="KW-1185">Reference proteome</keyword>
<name>A0ABT0XNN1_9BACI</name>